<feature type="coiled-coil region" evidence="1">
    <location>
        <begin position="752"/>
        <end position="789"/>
    </location>
</feature>
<organism evidence="3 4">
    <name type="scientific">Botrytis porri</name>
    <dbReference type="NCBI Taxonomy" id="87229"/>
    <lineage>
        <taxon>Eukaryota</taxon>
        <taxon>Fungi</taxon>
        <taxon>Dikarya</taxon>
        <taxon>Ascomycota</taxon>
        <taxon>Pezizomycotina</taxon>
        <taxon>Leotiomycetes</taxon>
        <taxon>Helotiales</taxon>
        <taxon>Sclerotiniaceae</taxon>
        <taxon>Botrytis</taxon>
    </lineage>
</organism>
<name>A0A4Z1KVJ2_9HELO</name>
<feature type="region of interest" description="Disordered" evidence="2">
    <location>
        <begin position="88"/>
        <end position="166"/>
    </location>
</feature>
<feature type="compositionally biased region" description="Basic and acidic residues" evidence="2">
    <location>
        <begin position="40"/>
        <end position="53"/>
    </location>
</feature>
<dbReference type="OrthoDB" id="3542911at2759"/>
<feature type="compositionally biased region" description="Basic and acidic residues" evidence="2">
    <location>
        <begin position="62"/>
        <end position="75"/>
    </location>
</feature>
<dbReference type="EMBL" id="PQXO01000154">
    <property type="protein sequence ID" value="TGO88562.1"/>
    <property type="molecule type" value="Genomic_DNA"/>
</dbReference>
<comment type="caution">
    <text evidence="3">The sequence shown here is derived from an EMBL/GenBank/DDBJ whole genome shotgun (WGS) entry which is preliminary data.</text>
</comment>
<feature type="compositionally biased region" description="Basic and acidic residues" evidence="2">
    <location>
        <begin position="11"/>
        <end position="33"/>
    </location>
</feature>
<keyword evidence="1" id="KW-0175">Coiled coil</keyword>
<feature type="compositionally biased region" description="Basic and acidic residues" evidence="2">
    <location>
        <begin position="151"/>
        <end position="166"/>
    </location>
</feature>
<evidence type="ECO:0000256" key="1">
    <source>
        <dbReference type="SAM" id="Coils"/>
    </source>
</evidence>
<reference evidence="3 4" key="1">
    <citation type="submission" date="2017-12" db="EMBL/GenBank/DDBJ databases">
        <title>Comparative genomics of Botrytis spp.</title>
        <authorList>
            <person name="Valero-Jimenez C.A."/>
            <person name="Tapia P."/>
            <person name="Veloso J."/>
            <person name="Silva-Moreno E."/>
            <person name="Staats M."/>
            <person name="Valdes J.H."/>
            <person name="Van Kan J.A.L."/>
        </authorList>
    </citation>
    <scope>NUCLEOTIDE SEQUENCE [LARGE SCALE GENOMIC DNA]</scope>
    <source>
        <strain evidence="3 4">MUCL3349</strain>
    </source>
</reference>
<dbReference type="AlphaFoldDB" id="A0A4Z1KVJ2"/>
<feature type="compositionally biased region" description="Polar residues" evidence="2">
    <location>
        <begin position="1"/>
        <end position="10"/>
    </location>
</feature>
<feature type="compositionally biased region" description="Polar residues" evidence="2">
    <location>
        <begin position="645"/>
        <end position="659"/>
    </location>
</feature>
<dbReference type="Proteomes" id="UP000297280">
    <property type="component" value="Unassembled WGS sequence"/>
</dbReference>
<feature type="region of interest" description="Disordered" evidence="2">
    <location>
        <begin position="643"/>
        <end position="699"/>
    </location>
</feature>
<accession>A0A4Z1KVJ2</accession>
<evidence type="ECO:0000256" key="2">
    <source>
        <dbReference type="SAM" id="MobiDB-lite"/>
    </source>
</evidence>
<evidence type="ECO:0000313" key="4">
    <source>
        <dbReference type="Proteomes" id="UP000297280"/>
    </source>
</evidence>
<keyword evidence="4" id="KW-1185">Reference proteome</keyword>
<evidence type="ECO:0000313" key="3">
    <source>
        <dbReference type="EMBL" id="TGO88562.1"/>
    </source>
</evidence>
<feature type="region of interest" description="Disordered" evidence="2">
    <location>
        <begin position="1"/>
        <end position="75"/>
    </location>
</feature>
<proteinExistence type="predicted"/>
<protein>
    <submittedName>
        <fullName evidence="3">Uncharacterized protein</fullName>
    </submittedName>
</protein>
<feature type="region of interest" description="Disordered" evidence="2">
    <location>
        <begin position="521"/>
        <end position="542"/>
    </location>
</feature>
<gene>
    <name evidence="3" type="ORF">BPOR_0154g00020</name>
</gene>
<feature type="region of interest" description="Disordered" evidence="2">
    <location>
        <begin position="419"/>
        <end position="440"/>
    </location>
</feature>
<feature type="compositionally biased region" description="Polar residues" evidence="2">
    <location>
        <begin position="104"/>
        <end position="135"/>
    </location>
</feature>
<sequence>MDQHSSTNSFGKRDNDDPSRREEYPLRSQREEYMSTLKRGMWEVHQDSRRDTDSYASGSDRNQSRRVVDSYRPDYRRRNAYYPRVPHRNHAARHPLRLGPGVRETTTQGSQASRFNTVRTSLSNAAGSTDTSQEFESAPPVSHPVEAAPSPEREVAPSSRADDEHELISSHAGGPLRRFTKKMCDIITESITEDADDYMSAIEILGRACNKVAFKTGATLQVHDCWLYWRKKIIQSNIRLCWPESLSDVDKEVEEYRQLKVIMPDTARAAYATKFATTPVIAESSASAGTTETMAAPGPARTSRYWPQVEKDFLFEQVKNRRDIQHVVKANGLWIRIGIAMKREGYTRTSGEYREWFKKHGRRQYNYNETLYYSQSSGRRVSAGRMQHEVMTPEDTPVGDAPSRRRRGLRLNSSRVRPRVTMAQRSPPTPRTPKPVKPRMSSVVIHDIKSVATGYRIRDRTAKAAGDFPLPLITPSTGERFEPFTTEPLVTYDNPPSPATSPPGSPLFVAEDEPQIERDLVPSARNSTTSRLSPPPALTDSQVMLPDETTAPEEALEPGEIMTSDEGIYSGDPTTSDERIGSRETIAAEVEHTPSLQANETENVEDCTQWVSNEWGFVTSPTMRPSEMDDMAQIDNHIDFRTSHIPASTNSSDPSTSTAPPFFDDSLTSNETIEEAPLPQPVSTSDVESEIHNGSESETQLLREQQERTDLEISNLRANYLRVKEAEEDDRKKLDDIAEELDIVILRRAEQLESQTANLAEMQRIEAELQEKEKVKQALSNALEELEFYG</sequence>